<protein>
    <submittedName>
        <fullName evidence="2">Unplaced genomic scaffold scaffold_959, whole genome shotgun sequence</fullName>
    </submittedName>
</protein>
<evidence type="ECO:0000313" key="3">
    <source>
        <dbReference type="Proteomes" id="UP000054538"/>
    </source>
</evidence>
<feature type="non-terminal residue" evidence="2">
    <location>
        <position position="1"/>
    </location>
</feature>
<feature type="domain" description="Reverse transcriptase zinc-binding" evidence="1">
    <location>
        <begin position="2"/>
        <end position="52"/>
    </location>
</feature>
<dbReference type="AlphaFoldDB" id="A0A0D0D0M1"/>
<dbReference type="InterPro" id="IPR026960">
    <property type="entry name" value="RVT-Znf"/>
</dbReference>
<reference evidence="2 3" key="1">
    <citation type="submission" date="2014-04" db="EMBL/GenBank/DDBJ databases">
        <authorList>
            <consortium name="DOE Joint Genome Institute"/>
            <person name="Kuo A."/>
            <person name="Kohler A."/>
            <person name="Jargeat P."/>
            <person name="Nagy L.G."/>
            <person name="Floudas D."/>
            <person name="Copeland A."/>
            <person name="Barry K.W."/>
            <person name="Cichocki N."/>
            <person name="Veneault-Fourrey C."/>
            <person name="LaButti K."/>
            <person name="Lindquist E.A."/>
            <person name="Lipzen A."/>
            <person name="Lundell T."/>
            <person name="Morin E."/>
            <person name="Murat C."/>
            <person name="Sun H."/>
            <person name="Tunlid A."/>
            <person name="Henrissat B."/>
            <person name="Grigoriev I.V."/>
            <person name="Hibbett D.S."/>
            <person name="Martin F."/>
            <person name="Nordberg H.P."/>
            <person name="Cantor M.N."/>
            <person name="Hua S.X."/>
        </authorList>
    </citation>
    <scope>NUCLEOTIDE SEQUENCE [LARGE SCALE GENOMIC DNA]</scope>
    <source>
        <strain evidence="2 3">Ve08.2h10</strain>
    </source>
</reference>
<feature type="non-terminal residue" evidence="2">
    <location>
        <position position="54"/>
    </location>
</feature>
<dbReference type="Pfam" id="PF13966">
    <property type="entry name" value="zf-RVT"/>
    <property type="match status" value="1"/>
</dbReference>
<keyword evidence="3" id="KW-1185">Reference proteome</keyword>
<proteinExistence type="predicted"/>
<dbReference type="HOGENOM" id="CLU_194955_1_0_1"/>
<dbReference type="STRING" id="930991.A0A0D0D0M1"/>
<sequence length="54" mass="6176">LPKRHAAIIFQLQTGHVPLNKHLHRIAHAESPKCPGCHTRDETILHYLLECPAY</sequence>
<dbReference type="OrthoDB" id="3267074at2759"/>
<accession>A0A0D0D0M1</accession>
<name>A0A0D0D0M1_9AGAM</name>
<organism evidence="2 3">
    <name type="scientific">Paxillus rubicundulus Ve08.2h10</name>
    <dbReference type="NCBI Taxonomy" id="930991"/>
    <lineage>
        <taxon>Eukaryota</taxon>
        <taxon>Fungi</taxon>
        <taxon>Dikarya</taxon>
        <taxon>Basidiomycota</taxon>
        <taxon>Agaricomycotina</taxon>
        <taxon>Agaricomycetes</taxon>
        <taxon>Agaricomycetidae</taxon>
        <taxon>Boletales</taxon>
        <taxon>Paxilineae</taxon>
        <taxon>Paxillaceae</taxon>
        <taxon>Paxillus</taxon>
    </lineage>
</organism>
<reference evidence="3" key="2">
    <citation type="submission" date="2015-01" db="EMBL/GenBank/DDBJ databases">
        <title>Evolutionary Origins and Diversification of the Mycorrhizal Mutualists.</title>
        <authorList>
            <consortium name="DOE Joint Genome Institute"/>
            <consortium name="Mycorrhizal Genomics Consortium"/>
            <person name="Kohler A."/>
            <person name="Kuo A."/>
            <person name="Nagy L.G."/>
            <person name="Floudas D."/>
            <person name="Copeland A."/>
            <person name="Barry K.W."/>
            <person name="Cichocki N."/>
            <person name="Veneault-Fourrey C."/>
            <person name="LaButti K."/>
            <person name="Lindquist E.A."/>
            <person name="Lipzen A."/>
            <person name="Lundell T."/>
            <person name="Morin E."/>
            <person name="Murat C."/>
            <person name="Riley R."/>
            <person name="Ohm R."/>
            <person name="Sun H."/>
            <person name="Tunlid A."/>
            <person name="Henrissat B."/>
            <person name="Grigoriev I.V."/>
            <person name="Hibbett D.S."/>
            <person name="Martin F."/>
        </authorList>
    </citation>
    <scope>NUCLEOTIDE SEQUENCE [LARGE SCALE GENOMIC DNA]</scope>
    <source>
        <strain evidence="3">Ve08.2h10</strain>
    </source>
</reference>
<dbReference type="Proteomes" id="UP000054538">
    <property type="component" value="Unassembled WGS sequence"/>
</dbReference>
<evidence type="ECO:0000259" key="1">
    <source>
        <dbReference type="Pfam" id="PF13966"/>
    </source>
</evidence>
<gene>
    <name evidence="2" type="ORF">PAXRUDRAFT_44789</name>
</gene>
<dbReference type="InParanoid" id="A0A0D0D0M1"/>
<dbReference type="EMBL" id="KN825781">
    <property type="protein sequence ID" value="KIK81533.1"/>
    <property type="molecule type" value="Genomic_DNA"/>
</dbReference>
<evidence type="ECO:0000313" key="2">
    <source>
        <dbReference type="EMBL" id="KIK81533.1"/>
    </source>
</evidence>